<keyword evidence="12" id="KW-1185">Reference proteome</keyword>
<dbReference type="GO" id="GO:0046872">
    <property type="term" value="F:metal ion binding"/>
    <property type="evidence" value="ECO:0007669"/>
    <property type="project" value="UniProtKB-KW"/>
</dbReference>
<dbReference type="Gene3D" id="2.130.10.10">
    <property type="entry name" value="YVTN repeat-like/Quinoprotein amine dehydrogenase"/>
    <property type="match status" value="2"/>
</dbReference>
<dbReference type="SMART" id="SM00320">
    <property type="entry name" value="WD40"/>
    <property type="match status" value="6"/>
</dbReference>
<dbReference type="GO" id="GO:0006508">
    <property type="term" value="P:proteolysis"/>
    <property type="evidence" value="ECO:0007669"/>
    <property type="project" value="UniProtKB-KW"/>
</dbReference>
<gene>
    <name evidence="11" type="ORF">PGLA1383_LOCUS7590</name>
</gene>
<evidence type="ECO:0000313" key="11">
    <source>
        <dbReference type="EMBL" id="CAE8588805.1"/>
    </source>
</evidence>
<evidence type="ECO:0000313" key="12">
    <source>
        <dbReference type="Proteomes" id="UP000654075"/>
    </source>
</evidence>
<dbReference type="InterPro" id="IPR036005">
    <property type="entry name" value="Creatinase/aminopeptidase-like"/>
</dbReference>
<dbReference type="InterPro" id="IPR001714">
    <property type="entry name" value="Pept_M24_MAP"/>
</dbReference>
<keyword evidence="5" id="KW-0677">Repeat</keyword>
<dbReference type="EC" id="3.4.11.18" evidence="8"/>
<accession>A0A813DJH8</accession>
<dbReference type="NCBIfam" id="TIGR00500">
    <property type="entry name" value="met_pdase_I"/>
    <property type="match status" value="1"/>
</dbReference>
<comment type="similarity">
    <text evidence="8">Belongs to the peptidase M24A family.</text>
</comment>
<dbReference type="PANTHER" id="PTHR43330:SF8">
    <property type="entry name" value="METHIONINE AMINOPEPTIDASE 1D, MITOCHONDRIAL"/>
    <property type="match status" value="1"/>
</dbReference>
<dbReference type="PRINTS" id="PR00599">
    <property type="entry name" value="MAPEPTIDASE"/>
</dbReference>
<keyword evidence="4 8" id="KW-0479">Metal-binding</keyword>
<dbReference type="InterPro" id="IPR000994">
    <property type="entry name" value="Pept_M24"/>
</dbReference>
<keyword evidence="2 7" id="KW-0853">WD repeat</keyword>
<evidence type="ECO:0000256" key="3">
    <source>
        <dbReference type="ARBA" id="ARBA00022670"/>
    </source>
</evidence>
<protein>
    <recommendedName>
        <fullName evidence="8">Methionine aminopeptidase</fullName>
        <ecNumber evidence="8">3.4.11.18</ecNumber>
    </recommendedName>
</protein>
<dbReference type="SUPFAM" id="SSF50978">
    <property type="entry name" value="WD40 repeat-like"/>
    <property type="match status" value="1"/>
</dbReference>
<evidence type="ECO:0000256" key="2">
    <source>
        <dbReference type="ARBA" id="ARBA00022574"/>
    </source>
</evidence>
<proteinExistence type="inferred from homology"/>
<sequence length="1011" mass="112145">MGYTKSVCTSLNNVIAHGTPDDRPLQERDILNLDVTVYINGFHGDTSSMFFAGRPTKAAAMLCAAAQKGMNAGIQVCGPGVDFREIGKAIERVSSEARYFCSHTLTGHGIGSYFHGCPEIIPQVNDTDQGLMKPGMTFTIEPIFVENNDTSWEIDPDGWTLRTQTGEWTAQFEHTILITETGHEVLTGPSVDYRGILAEKVSPSPSRLVAQSKYSITPFNLRIPCIYSVSVLLIGWGSEARGYRSAAKTVTRFPVTLSCWHEWLHYACAEKSLEVVVALVLMSHQTHRCCLPPHGDAQTEQRDRSNRDEQLEQTTEQFYRQLRLIPSGVQSWHRDTIAATDGAFAYSSTMALHIFRLKDKTLHKMIAAHERAISAICWSPEDSNLLASCSVGSRIAIWDIENEEELHAVKITDVPLLMDWASSGDKVAFATDTGHIMLWEYKVQKQTKLFSVAAKSVKVLRWHPRNANKLIVGLEDGSLTVYDQQTAKKLQIVGKAKTSKDAVTDAQWDPLSDDYLLVSFADGSLTLYDASNQKEIHSFDKQSQGINSMAWAKAQPGNFVTVTDRVGVLRLWNVSQRAPLAQIKVGLTGVNCVKAIPSEPNQFVLSFKNSSVGVCDIETRTMKFMSSPGHAASMRTHIVSLCQFLSQGASLNVSLVVCLLALRSFSSLKSATTTFTLAVLALADTRSQPEQETIFDVAFHPQDHPFWNFRCGFFLMEMCAFDRFAWPAFALTVREKITCIVFEKTTACRHGHPDMALSTRRSLASRDLTHVISAQCPLSSHRLHCRMSVNVIQTYTLGLYDSFPARLGLGDRLRLAMHVVRRTGRGFWHLQLTVFLLLQVLLALADDEEQVDICAIRSQACMAAIKVMWGPDDSLGAGRSEEVRQLTDFAKQGRCADAGHRTMHIQIHPAGCASREWSQDWASSVPEQLGTSMEKDVVEAMRICIPLACLPAVPEDEIGNFTWGWGQVLALWLLSSGQEAESLDWPFLEGLDCLPSARPTTECLSVSAKLQ</sequence>
<dbReference type="InterPro" id="IPR015943">
    <property type="entry name" value="WD40/YVTN_repeat-like_dom_sf"/>
</dbReference>
<comment type="caution">
    <text evidence="11">The sequence shown here is derived from an EMBL/GenBank/DDBJ whole genome shotgun (WGS) entry which is preliminary data.</text>
</comment>
<dbReference type="InterPro" id="IPR036322">
    <property type="entry name" value="WD40_repeat_dom_sf"/>
</dbReference>
<evidence type="ECO:0000256" key="1">
    <source>
        <dbReference type="ARBA" id="ARBA00022438"/>
    </source>
</evidence>
<feature type="domain" description="WDR19 first beta-propeller" evidence="10">
    <location>
        <begin position="376"/>
        <end position="508"/>
    </location>
</feature>
<keyword evidence="3 8" id="KW-0645">Protease</keyword>
<comment type="catalytic activity">
    <reaction evidence="8">
        <text>Release of N-terminal amino acids, preferentially methionine, from peptides and arylamides.</text>
        <dbReference type="EC" id="3.4.11.18"/>
    </reaction>
</comment>
<keyword evidence="6" id="KW-0378">Hydrolase</keyword>
<evidence type="ECO:0000256" key="6">
    <source>
        <dbReference type="ARBA" id="ARBA00022801"/>
    </source>
</evidence>
<dbReference type="Pfam" id="PF23389">
    <property type="entry name" value="Beta-prop_WDR19_1st"/>
    <property type="match status" value="1"/>
</dbReference>
<dbReference type="SUPFAM" id="SSF55920">
    <property type="entry name" value="Creatinase/aminopeptidase"/>
    <property type="match status" value="1"/>
</dbReference>
<feature type="repeat" description="WD" evidence="7">
    <location>
        <begin position="366"/>
        <end position="408"/>
    </location>
</feature>
<dbReference type="PROSITE" id="PS50294">
    <property type="entry name" value="WD_REPEATS_REGION"/>
    <property type="match status" value="1"/>
</dbReference>
<keyword evidence="1 8" id="KW-0031">Aminopeptidase</keyword>
<evidence type="ECO:0000256" key="8">
    <source>
        <dbReference type="RuleBase" id="RU003653"/>
    </source>
</evidence>
<dbReference type="Proteomes" id="UP000654075">
    <property type="component" value="Unassembled WGS sequence"/>
</dbReference>
<comment type="function">
    <text evidence="8">Cotranslationally removes the N-terminal methionine from nascent proteins. The N-terminal methionine is often cleaved when the second residue in the primary sequence is small and uncharged (Met-Ala-, Cys, Gly, Pro, Ser, Thr, or Val).</text>
</comment>
<dbReference type="Gene3D" id="3.90.230.10">
    <property type="entry name" value="Creatinase/methionine aminopeptidase superfamily"/>
    <property type="match status" value="1"/>
</dbReference>
<evidence type="ECO:0000259" key="10">
    <source>
        <dbReference type="Pfam" id="PF23389"/>
    </source>
</evidence>
<reference evidence="11" key="1">
    <citation type="submission" date="2021-02" db="EMBL/GenBank/DDBJ databases">
        <authorList>
            <person name="Dougan E. K."/>
            <person name="Rhodes N."/>
            <person name="Thang M."/>
            <person name="Chan C."/>
        </authorList>
    </citation>
    <scope>NUCLEOTIDE SEQUENCE</scope>
</reference>
<evidence type="ECO:0000259" key="9">
    <source>
        <dbReference type="Pfam" id="PF00557"/>
    </source>
</evidence>
<name>A0A813DJH8_POLGL</name>
<comment type="cofactor">
    <cofactor evidence="8">
        <name>Co(2+)</name>
        <dbReference type="ChEBI" id="CHEBI:48828"/>
    </cofactor>
    <cofactor evidence="8">
        <name>Zn(2+)</name>
        <dbReference type="ChEBI" id="CHEBI:29105"/>
    </cofactor>
    <cofactor evidence="8">
        <name>Mn(2+)</name>
        <dbReference type="ChEBI" id="CHEBI:29035"/>
    </cofactor>
    <cofactor evidence="8">
        <name>Fe(2+)</name>
        <dbReference type="ChEBI" id="CHEBI:29033"/>
    </cofactor>
    <text evidence="8">Binds 2 divalent metal cations per subunit. Has a high-affinity and a low affinity metal-binding site. The true nature of the physiological cofactor is under debate. The enzyme is active with cobalt, zinc, manganese or divalent iron ions.</text>
</comment>
<dbReference type="Pfam" id="PF00557">
    <property type="entry name" value="Peptidase_M24"/>
    <property type="match status" value="1"/>
</dbReference>
<organism evidence="11 12">
    <name type="scientific">Polarella glacialis</name>
    <name type="common">Dinoflagellate</name>
    <dbReference type="NCBI Taxonomy" id="89957"/>
    <lineage>
        <taxon>Eukaryota</taxon>
        <taxon>Sar</taxon>
        <taxon>Alveolata</taxon>
        <taxon>Dinophyceae</taxon>
        <taxon>Suessiales</taxon>
        <taxon>Suessiaceae</taxon>
        <taxon>Polarella</taxon>
    </lineage>
</organism>
<dbReference type="InterPro" id="IPR001680">
    <property type="entry name" value="WD40_rpt"/>
</dbReference>
<dbReference type="AlphaFoldDB" id="A0A813DJH8"/>
<evidence type="ECO:0000256" key="5">
    <source>
        <dbReference type="ARBA" id="ARBA00022737"/>
    </source>
</evidence>
<dbReference type="InterPro" id="IPR057855">
    <property type="entry name" value="Beta-prop_WDR19_1st"/>
</dbReference>
<dbReference type="OrthoDB" id="3209743at2759"/>
<evidence type="ECO:0000256" key="4">
    <source>
        <dbReference type="ARBA" id="ARBA00022723"/>
    </source>
</evidence>
<dbReference type="PROSITE" id="PS50082">
    <property type="entry name" value="WD_REPEATS_2"/>
    <property type="match status" value="1"/>
</dbReference>
<feature type="domain" description="Peptidase M24" evidence="9">
    <location>
        <begin position="2"/>
        <end position="180"/>
    </location>
</feature>
<dbReference type="GO" id="GO:0070006">
    <property type="term" value="F:metalloaminopeptidase activity"/>
    <property type="evidence" value="ECO:0007669"/>
    <property type="project" value="InterPro"/>
</dbReference>
<dbReference type="PANTHER" id="PTHR43330">
    <property type="entry name" value="METHIONINE AMINOPEPTIDASE"/>
    <property type="match status" value="1"/>
</dbReference>
<dbReference type="GO" id="GO:0004239">
    <property type="term" value="F:initiator methionyl aminopeptidase activity"/>
    <property type="evidence" value="ECO:0007669"/>
    <property type="project" value="UniProtKB-EC"/>
</dbReference>
<feature type="non-terminal residue" evidence="11">
    <location>
        <position position="1"/>
    </location>
</feature>
<dbReference type="EMBL" id="CAJNNV010003336">
    <property type="protein sequence ID" value="CAE8588805.1"/>
    <property type="molecule type" value="Genomic_DNA"/>
</dbReference>
<dbReference type="InterPro" id="IPR002467">
    <property type="entry name" value="Pept_M24A_MAP1"/>
</dbReference>
<evidence type="ECO:0000256" key="7">
    <source>
        <dbReference type="PROSITE-ProRule" id="PRU00221"/>
    </source>
</evidence>